<proteinExistence type="predicted"/>
<dbReference type="Proteomes" id="UP000199300">
    <property type="component" value="Unassembled WGS sequence"/>
</dbReference>
<keyword evidence="3" id="KW-1185">Reference proteome</keyword>
<name>A0A1H8L9X7_9BACI</name>
<dbReference type="RefSeq" id="WP_091495929.1">
    <property type="nucleotide sequence ID" value="NZ_FODJ01000003.1"/>
</dbReference>
<keyword evidence="1" id="KW-1133">Transmembrane helix</keyword>
<reference evidence="2 3" key="1">
    <citation type="submission" date="2016-10" db="EMBL/GenBank/DDBJ databases">
        <authorList>
            <person name="de Groot N.N."/>
        </authorList>
    </citation>
    <scope>NUCLEOTIDE SEQUENCE [LARGE SCALE GENOMIC DNA]</scope>
    <source>
        <strain evidence="2 3">CGMCC 1.10434</strain>
    </source>
</reference>
<evidence type="ECO:0000313" key="2">
    <source>
        <dbReference type="EMBL" id="SEO01518.1"/>
    </source>
</evidence>
<accession>A0A1H8L9X7</accession>
<dbReference type="InterPro" id="IPR048136">
    <property type="entry name" value="STM3941-like"/>
</dbReference>
<keyword evidence="1" id="KW-0812">Transmembrane</keyword>
<keyword evidence="1" id="KW-0472">Membrane</keyword>
<dbReference type="AlphaFoldDB" id="A0A1H8L9X7"/>
<dbReference type="NCBIfam" id="NF041635">
    <property type="entry name" value="STM3941_fam"/>
    <property type="match status" value="1"/>
</dbReference>
<protein>
    <submittedName>
        <fullName evidence="2">Uncharacterized protein</fullName>
    </submittedName>
</protein>
<evidence type="ECO:0000313" key="3">
    <source>
        <dbReference type="Proteomes" id="UP000199300"/>
    </source>
</evidence>
<sequence>MAQQDKIIEKSKTAYFILLVLSLFMLATSIFVVWYVLASEGVIISYNLAVEQNGRYLIAFIGLIAILWFSLTTFSLAKMTFSNRPLVIIKHDHLINYSVGIIAGKEIPFVNIKKVYTKSYGINLYICIQLKNEEDYLRQLSLIGRWMARMNKKMGFEVCLIHLKNAAEKVDRNEIVNDLKQRIQAY</sequence>
<feature type="transmembrane region" description="Helical" evidence="1">
    <location>
        <begin position="14"/>
        <end position="37"/>
    </location>
</feature>
<gene>
    <name evidence="2" type="ORF">SAMN04488134_103124</name>
</gene>
<organism evidence="2 3">
    <name type="scientific">Amphibacillus marinus</name>
    <dbReference type="NCBI Taxonomy" id="872970"/>
    <lineage>
        <taxon>Bacteria</taxon>
        <taxon>Bacillati</taxon>
        <taxon>Bacillota</taxon>
        <taxon>Bacilli</taxon>
        <taxon>Bacillales</taxon>
        <taxon>Bacillaceae</taxon>
        <taxon>Amphibacillus</taxon>
    </lineage>
</organism>
<dbReference type="EMBL" id="FODJ01000003">
    <property type="protein sequence ID" value="SEO01518.1"/>
    <property type="molecule type" value="Genomic_DNA"/>
</dbReference>
<feature type="transmembrane region" description="Helical" evidence="1">
    <location>
        <begin position="57"/>
        <end position="77"/>
    </location>
</feature>
<evidence type="ECO:0000256" key="1">
    <source>
        <dbReference type="SAM" id="Phobius"/>
    </source>
</evidence>